<evidence type="ECO:0000256" key="1">
    <source>
        <dbReference type="ARBA" id="ARBA00023002"/>
    </source>
</evidence>
<reference evidence="5" key="1">
    <citation type="journal article" date="2019" name="Int. J. Syst. Evol. Microbiol.">
        <title>The Global Catalogue of Microorganisms (GCM) 10K type strain sequencing project: providing services to taxonomists for standard genome sequencing and annotation.</title>
        <authorList>
            <consortium name="The Broad Institute Genomics Platform"/>
            <consortium name="The Broad Institute Genome Sequencing Center for Infectious Disease"/>
            <person name="Wu L."/>
            <person name="Ma J."/>
        </authorList>
    </citation>
    <scope>NUCLEOTIDE SEQUENCE [LARGE SCALE GENOMIC DNA]</scope>
    <source>
        <strain evidence="5">JCM 18303</strain>
    </source>
</reference>
<dbReference type="SUPFAM" id="SSF51905">
    <property type="entry name" value="FAD/NAD(P)-binding domain"/>
    <property type="match status" value="1"/>
</dbReference>
<dbReference type="Gene3D" id="3.50.50.60">
    <property type="entry name" value="FAD/NAD(P)-binding domain"/>
    <property type="match status" value="1"/>
</dbReference>
<dbReference type="InterPro" id="IPR036188">
    <property type="entry name" value="FAD/NAD-bd_sf"/>
</dbReference>
<protein>
    <submittedName>
        <fullName evidence="4">Bifunctional 3-(3-hydroxy-phenyl)propionate/3-hydroxycinnamic acid hydroxylase</fullName>
    </submittedName>
</protein>
<name>A0ABP9QGB6_9PSEU</name>
<evidence type="ECO:0000256" key="2">
    <source>
        <dbReference type="SAM" id="MobiDB-lite"/>
    </source>
</evidence>
<organism evidence="4 5">
    <name type="scientific">Pseudonocardia eucalypti</name>
    <dbReference type="NCBI Taxonomy" id="648755"/>
    <lineage>
        <taxon>Bacteria</taxon>
        <taxon>Bacillati</taxon>
        <taxon>Actinomycetota</taxon>
        <taxon>Actinomycetes</taxon>
        <taxon>Pseudonocardiales</taxon>
        <taxon>Pseudonocardiaceae</taxon>
        <taxon>Pseudonocardia</taxon>
    </lineage>
</organism>
<dbReference type="InterPro" id="IPR002938">
    <property type="entry name" value="FAD-bd"/>
</dbReference>
<dbReference type="EMBL" id="BAABJP010000024">
    <property type="protein sequence ID" value="GAA5161319.1"/>
    <property type="molecule type" value="Genomic_DNA"/>
</dbReference>
<comment type="caution">
    <text evidence="4">The sequence shown here is derived from an EMBL/GenBank/DDBJ whole genome shotgun (WGS) entry which is preliminary data.</text>
</comment>
<evidence type="ECO:0000259" key="3">
    <source>
        <dbReference type="Pfam" id="PF01494"/>
    </source>
</evidence>
<feature type="domain" description="FAD-binding" evidence="3">
    <location>
        <begin position="3"/>
        <end position="338"/>
    </location>
</feature>
<dbReference type="InterPro" id="IPR050631">
    <property type="entry name" value="PheA/TfdB_FAD_monoxygenase"/>
</dbReference>
<keyword evidence="5" id="KW-1185">Reference proteome</keyword>
<evidence type="ECO:0000313" key="4">
    <source>
        <dbReference type="EMBL" id="GAA5161319.1"/>
    </source>
</evidence>
<evidence type="ECO:0000313" key="5">
    <source>
        <dbReference type="Proteomes" id="UP001428817"/>
    </source>
</evidence>
<dbReference type="RefSeq" id="WP_185060044.1">
    <property type="nucleotide sequence ID" value="NZ_BAABJP010000024.1"/>
</dbReference>
<gene>
    <name evidence="4" type="ORF">GCM10023321_45380</name>
</gene>
<feature type="compositionally biased region" description="Low complexity" evidence="2">
    <location>
        <begin position="535"/>
        <end position="554"/>
    </location>
</feature>
<dbReference type="Proteomes" id="UP001428817">
    <property type="component" value="Unassembled WGS sequence"/>
</dbReference>
<dbReference type="PRINTS" id="PR00420">
    <property type="entry name" value="RNGMNOXGNASE"/>
</dbReference>
<dbReference type="PANTHER" id="PTHR43476:SF3">
    <property type="entry name" value="FAD-BINDING MONOOXYGENASE"/>
    <property type="match status" value="1"/>
</dbReference>
<dbReference type="PANTHER" id="PTHR43476">
    <property type="entry name" value="3-(3-HYDROXY-PHENYL)PROPIONATE/3-HYDROXYCINNAMIC ACID HYDROXYLASE"/>
    <property type="match status" value="1"/>
</dbReference>
<feature type="region of interest" description="Disordered" evidence="2">
    <location>
        <begin position="507"/>
        <end position="554"/>
    </location>
</feature>
<proteinExistence type="predicted"/>
<sequence>MNDYQVAVIGYGPVGATAANLLGRLGVRVLVVERDADVYSRARAISTDEEVVRIWQRVGLADPLAADMIAEKPIDFVDAEGRTFLSFTPKTFGNGHPPQMFLYQPALERTLRAGVGRYPHVEVLLGHECTDLRQDADGVELTIGASRKVRADYVIAADGGSSPTRTRLGIGFAGRTYEERWVVIDTKVRREWPEVNRMRFHCDPARPAVDCPTPLGHHRWEFPVLPGDDEAALVTPDGVLGLLANQGIGPSRVDVLRAVIYRHHVRFADRWRLGRVFLAGDAAHVMPPWVGQGMASGVRDAENLCWKLAAALSGADVDGLLDSYETERMPHVRALTRAAVAVGRVITERRRVVTALRDPLLRGLCLVPGLGSFVREGRWFPVTRYRRGFLAEAPGLRGARRAVGRHIPQPWVLDSLGRRVRLDDALGNLAWAVLHTGTGVGTATGTGAGFEAWRSAGVRVHELRPAGETPGSGALVDVENVLVDWMRAHRAGALAVRPDGVVYGAAAPGSSLTSSARPLSRSIISLDRDKEEPCRSTPSGSTGSRRTGRPTAAR</sequence>
<accession>A0ABP9QGB6</accession>
<dbReference type="Gene3D" id="3.30.70.2450">
    <property type="match status" value="1"/>
</dbReference>
<dbReference type="Pfam" id="PF01494">
    <property type="entry name" value="FAD_binding_3"/>
    <property type="match status" value="1"/>
</dbReference>
<keyword evidence="1" id="KW-0560">Oxidoreductase</keyword>
<dbReference type="NCBIfam" id="NF004829">
    <property type="entry name" value="PRK06183.1-3"/>
    <property type="match status" value="1"/>
</dbReference>